<sequence>MYSCAQVGLLGVVLKNPDPLKIHTFYVLGRSNNKLAARPLIGDVSLKLESKFEDFLKARGVNRKLYTFLE</sequence>
<keyword evidence="2" id="KW-1185">Reference proteome</keyword>
<dbReference type="AlphaFoldDB" id="A0AAD5JBX9"/>
<gene>
    <name evidence="1" type="ORF">LWI28_025277</name>
</gene>
<proteinExistence type="predicted"/>
<reference evidence="1" key="1">
    <citation type="journal article" date="2022" name="Plant J.">
        <title>Strategies of tolerance reflected in two North American maple genomes.</title>
        <authorList>
            <person name="McEvoy S.L."/>
            <person name="Sezen U.U."/>
            <person name="Trouern-Trend A."/>
            <person name="McMahon S.M."/>
            <person name="Schaberg P.G."/>
            <person name="Yang J."/>
            <person name="Wegrzyn J.L."/>
            <person name="Swenson N.G."/>
        </authorList>
    </citation>
    <scope>NUCLEOTIDE SEQUENCE</scope>
    <source>
        <strain evidence="1">91603</strain>
    </source>
</reference>
<evidence type="ECO:0000313" key="2">
    <source>
        <dbReference type="Proteomes" id="UP001064489"/>
    </source>
</evidence>
<name>A0AAD5JBX9_ACENE</name>
<accession>A0AAD5JBX9</accession>
<comment type="caution">
    <text evidence="1">The sequence shown here is derived from an EMBL/GenBank/DDBJ whole genome shotgun (WGS) entry which is preliminary data.</text>
</comment>
<dbReference type="EMBL" id="JAJSOW010000004">
    <property type="protein sequence ID" value="KAI9192597.1"/>
    <property type="molecule type" value="Genomic_DNA"/>
</dbReference>
<protein>
    <submittedName>
        <fullName evidence="1">Uncharacterized protein</fullName>
    </submittedName>
</protein>
<reference evidence="1" key="2">
    <citation type="submission" date="2023-02" db="EMBL/GenBank/DDBJ databases">
        <authorList>
            <person name="Swenson N.G."/>
            <person name="Wegrzyn J.L."/>
            <person name="Mcevoy S.L."/>
        </authorList>
    </citation>
    <scope>NUCLEOTIDE SEQUENCE</scope>
    <source>
        <strain evidence="1">91603</strain>
        <tissue evidence="1">Leaf</tissue>
    </source>
</reference>
<dbReference type="Proteomes" id="UP001064489">
    <property type="component" value="Chromosome 6"/>
</dbReference>
<evidence type="ECO:0000313" key="1">
    <source>
        <dbReference type="EMBL" id="KAI9192597.1"/>
    </source>
</evidence>
<organism evidence="1 2">
    <name type="scientific">Acer negundo</name>
    <name type="common">Box elder</name>
    <dbReference type="NCBI Taxonomy" id="4023"/>
    <lineage>
        <taxon>Eukaryota</taxon>
        <taxon>Viridiplantae</taxon>
        <taxon>Streptophyta</taxon>
        <taxon>Embryophyta</taxon>
        <taxon>Tracheophyta</taxon>
        <taxon>Spermatophyta</taxon>
        <taxon>Magnoliopsida</taxon>
        <taxon>eudicotyledons</taxon>
        <taxon>Gunneridae</taxon>
        <taxon>Pentapetalae</taxon>
        <taxon>rosids</taxon>
        <taxon>malvids</taxon>
        <taxon>Sapindales</taxon>
        <taxon>Sapindaceae</taxon>
        <taxon>Hippocastanoideae</taxon>
        <taxon>Acereae</taxon>
        <taxon>Acer</taxon>
    </lineage>
</organism>